<evidence type="ECO:0000313" key="2">
    <source>
        <dbReference type="EMBL" id="RKP11706.1"/>
    </source>
</evidence>
<evidence type="ECO:0000313" key="3">
    <source>
        <dbReference type="Proteomes" id="UP000267251"/>
    </source>
</evidence>
<dbReference type="EMBL" id="KZ988707">
    <property type="protein sequence ID" value="RKP11706.1"/>
    <property type="molecule type" value="Genomic_DNA"/>
</dbReference>
<keyword evidence="3" id="KW-1185">Reference proteome</keyword>
<evidence type="ECO:0000256" key="1">
    <source>
        <dbReference type="SAM" id="MobiDB-lite"/>
    </source>
</evidence>
<organism evidence="2 3">
    <name type="scientific">Piptocephalis cylindrospora</name>
    <dbReference type="NCBI Taxonomy" id="1907219"/>
    <lineage>
        <taxon>Eukaryota</taxon>
        <taxon>Fungi</taxon>
        <taxon>Fungi incertae sedis</taxon>
        <taxon>Zoopagomycota</taxon>
        <taxon>Zoopagomycotina</taxon>
        <taxon>Zoopagomycetes</taxon>
        <taxon>Zoopagales</taxon>
        <taxon>Piptocephalidaceae</taxon>
        <taxon>Piptocephalis</taxon>
    </lineage>
</organism>
<protein>
    <submittedName>
        <fullName evidence="2">Uncharacterized protein</fullName>
    </submittedName>
</protein>
<reference evidence="3" key="1">
    <citation type="journal article" date="2018" name="Nat. Microbiol.">
        <title>Leveraging single-cell genomics to expand the fungal tree of life.</title>
        <authorList>
            <person name="Ahrendt S.R."/>
            <person name="Quandt C.A."/>
            <person name="Ciobanu D."/>
            <person name="Clum A."/>
            <person name="Salamov A."/>
            <person name="Andreopoulos B."/>
            <person name="Cheng J.F."/>
            <person name="Woyke T."/>
            <person name="Pelin A."/>
            <person name="Henrissat B."/>
            <person name="Reynolds N.K."/>
            <person name="Benny G.L."/>
            <person name="Smith M.E."/>
            <person name="James T.Y."/>
            <person name="Grigoriev I.V."/>
        </authorList>
    </citation>
    <scope>NUCLEOTIDE SEQUENCE [LARGE SCALE GENOMIC DNA]</scope>
</reference>
<feature type="region of interest" description="Disordered" evidence="1">
    <location>
        <begin position="188"/>
        <end position="263"/>
    </location>
</feature>
<feature type="region of interest" description="Disordered" evidence="1">
    <location>
        <begin position="138"/>
        <end position="163"/>
    </location>
</feature>
<proteinExistence type="predicted"/>
<sequence length="263" mass="28194">MGNQLCCQHVWDPFGLCSTEGRIALPLEDEESNGEGRDFAQQRRLYIDVAGAEGDVGFERLLSANANASPASSHSAFSMKQDFLLSGKPFFRRPSISADDSLQDASFLYASAADEQGQAVMMDPAHVDRLLPVTEEMEVGPTGGSSLLHGEEGSIPSEERRLPLPEINVDPRFTAFCRVDSGYPTGEEGLFDSHLSIGEGHPSSTKDSLDTPPPPHGPITSSPLLDPLGALNHTPSNDPASLNEAECTKEDEDTDIAGLKDTI</sequence>
<name>A0A4P9XZ19_9FUNG</name>
<dbReference type="OrthoDB" id="10509463at2759"/>
<feature type="compositionally biased region" description="Basic and acidic residues" evidence="1">
    <location>
        <begin position="149"/>
        <end position="163"/>
    </location>
</feature>
<gene>
    <name evidence="2" type="ORF">BJ684DRAFT_21715</name>
</gene>
<dbReference type="Proteomes" id="UP000267251">
    <property type="component" value="Unassembled WGS sequence"/>
</dbReference>
<accession>A0A4P9XZ19</accession>
<dbReference type="AlphaFoldDB" id="A0A4P9XZ19"/>